<dbReference type="GO" id="GO:0042302">
    <property type="term" value="F:structural constituent of cuticle"/>
    <property type="evidence" value="ECO:0007669"/>
    <property type="project" value="UniProtKB-UniRule"/>
</dbReference>
<keyword evidence="1 2" id="KW-0193">Cuticle</keyword>
<keyword evidence="4" id="KW-0732">Signal</keyword>
<dbReference type="InterPro" id="IPR031311">
    <property type="entry name" value="CHIT_BIND_RR_consensus"/>
</dbReference>
<evidence type="ECO:0000313" key="5">
    <source>
        <dbReference type="EMBL" id="KDR13557.1"/>
    </source>
</evidence>
<feature type="chain" id="PRO_5001644752" evidence="4">
    <location>
        <begin position="19"/>
        <end position="299"/>
    </location>
</feature>
<dbReference type="PANTHER" id="PTHR12236">
    <property type="entry name" value="STRUCTURAL CONTITUENT OF CUTICLE"/>
    <property type="match status" value="1"/>
</dbReference>
<feature type="signal peptide" evidence="4">
    <location>
        <begin position="1"/>
        <end position="18"/>
    </location>
</feature>
<dbReference type="PROSITE" id="PS51155">
    <property type="entry name" value="CHIT_BIND_RR_2"/>
    <property type="match status" value="1"/>
</dbReference>
<dbReference type="AlphaFoldDB" id="A0A067R603"/>
<dbReference type="PROSITE" id="PS00233">
    <property type="entry name" value="CHIT_BIND_RR_1"/>
    <property type="match status" value="1"/>
</dbReference>
<dbReference type="OrthoDB" id="10071059at2759"/>
<sequence length="299" mass="31479">MASKLFLVAALIAAVASASPVTYSVVPVERGVVGPAVTYASSPNYVYTSPIARYSDAVENYASAPVRTIVSPTVIATKTPVVTQAAVDPQYDPNPQYTYSYSINDADTGDSKSHEESRSGDNVQGSYSVVESDGSIRRVDYTADADNGFNAVVHRQTGAAAPPPVPVKSYAPAPAASAIGRIASPAPAPVLALKSIPELAYQTLPAVSYKSAPALALKTFPQVPYQSIPEVRYKSAPGLTLKSSPEVTYQTVPAVRYAVPVPQQLLPSGSLTYLSGSQPVARPSDVRTSFSAPFVNYEY</sequence>
<evidence type="ECO:0000313" key="6">
    <source>
        <dbReference type="Proteomes" id="UP000027135"/>
    </source>
</evidence>
<accession>A0A067R603</accession>
<dbReference type="InterPro" id="IPR051217">
    <property type="entry name" value="Insect_Cuticle_Struc_Prot"/>
</dbReference>
<gene>
    <name evidence="5" type="ORF">L798_12629</name>
</gene>
<dbReference type="PANTHER" id="PTHR12236:SF86">
    <property type="entry name" value="CCP84AC-RELATED"/>
    <property type="match status" value="1"/>
</dbReference>
<dbReference type="eggNOG" id="ENOG502S3ZN">
    <property type="taxonomic scope" value="Eukaryota"/>
</dbReference>
<feature type="region of interest" description="Disordered" evidence="3">
    <location>
        <begin position="97"/>
        <end position="129"/>
    </location>
</feature>
<dbReference type="STRING" id="136037.A0A067R603"/>
<evidence type="ECO:0000256" key="2">
    <source>
        <dbReference type="PROSITE-ProRule" id="PRU00497"/>
    </source>
</evidence>
<feature type="compositionally biased region" description="Basic and acidic residues" evidence="3">
    <location>
        <begin position="109"/>
        <end position="119"/>
    </location>
</feature>
<evidence type="ECO:0000256" key="3">
    <source>
        <dbReference type="SAM" id="MobiDB-lite"/>
    </source>
</evidence>
<protein>
    <submittedName>
        <fullName evidence="5">Cuticle protein 8</fullName>
    </submittedName>
</protein>
<reference evidence="5 6" key="1">
    <citation type="journal article" date="2014" name="Nat. Commun.">
        <title>Molecular traces of alternative social organization in a termite genome.</title>
        <authorList>
            <person name="Terrapon N."/>
            <person name="Li C."/>
            <person name="Robertson H.M."/>
            <person name="Ji L."/>
            <person name="Meng X."/>
            <person name="Booth W."/>
            <person name="Chen Z."/>
            <person name="Childers C.P."/>
            <person name="Glastad K.M."/>
            <person name="Gokhale K."/>
            <person name="Gowin J."/>
            <person name="Gronenberg W."/>
            <person name="Hermansen R.A."/>
            <person name="Hu H."/>
            <person name="Hunt B.G."/>
            <person name="Huylmans A.K."/>
            <person name="Khalil S.M."/>
            <person name="Mitchell R.D."/>
            <person name="Munoz-Torres M.C."/>
            <person name="Mustard J.A."/>
            <person name="Pan H."/>
            <person name="Reese J.T."/>
            <person name="Scharf M.E."/>
            <person name="Sun F."/>
            <person name="Vogel H."/>
            <person name="Xiao J."/>
            <person name="Yang W."/>
            <person name="Yang Z."/>
            <person name="Yang Z."/>
            <person name="Zhou J."/>
            <person name="Zhu J."/>
            <person name="Brent C.S."/>
            <person name="Elsik C.G."/>
            <person name="Goodisman M.A."/>
            <person name="Liberles D.A."/>
            <person name="Roe R.M."/>
            <person name="Vargo E.L."/>
            <person name="Vilcinskas A."/>
            <person name="Wang J."/>
            <person name="Bornberg-Bauer E."/>
            <person name="Korb J."/>
            <person name="Zhang G."/>
            <person name="Liebig J."/>
        </authorList>
    </citation>
    <scope>NUCLEOTIDE SEQUENCE [LARGE SCALE GENOMIC DNA]</scope>
    <source>
        <tissue evidence="5">Whole organism</tissue>
    </source>
</reference>
<dbReference type="Proteomes" id="UP000027135">
    <property type="component" value="Unassembled WGS sequence"/>
</dbReference>
<name>A0A067R603_ZOONE</name>
<evidence type="ECO:0000256" key="4">
    <source>
        <dbReference type="SAM" id="SignalP"/>
    </source>
</evidence>
<dbReference type="PRINTS" id="PR00947">
    <property type="entry name" value="CUTICLE"/>
</dbReference>
<dbReference type="Pfam" id="PF00379">
    <property type="entry name" value="Chitin_bind_4"/>
    <property type="match status" value="1"/>
</dbReference>
<feature type="compositionally biased region" description="Polar residues" evidence="3">
    <location>
        <begin position="120"/>
        <end position="129"/>
    </location>
</feature>
<dbReference type="EMBL" id="KK852939">
    <property type="protein sequence ID" value="KDR13557.1"/>
    <property type="molecule type" value="Genomic_DNA"/>
</dbReference>
<keyword evidence="6" id="KW-1185">Reference proteome</keyword>
<evidence type="ECO:0000256" key="1">
    <source>
        <dbReference type="ARBA" id="ARBA00022460"/>
    </source>
</evidence>
<dbReference type="GO" id="GO:0005615">
    <property type="term" value="C:extracellular space"/>
    <property type="evidence" value="ECO:0007669"/>
    <property type="project" value="TreeGrafter"/>
</dbReference>
<organism evidence="5 6">
    <name type="scientific">Zootermopsis nevadensis</name>
    <name type="common">Dampwood termite</name>
    <dbReference type="NCBI Taxonomy" id="136037"/>
    <lineage>
        <taxon>Eukaryota</taxon>
        <taxon>Metazoa</taxon>
        <taxon>Ecdysozoa</taxon>
        <taxon>Arthropoda</taxon>
        <taxon>Hexapoda</taxon>
        <taxon>Insecta</taxon>
        <taxon>Pterygota</taxon>
        <taxon>Neoptera</taxon>
        <taxon>Polyneoptera</taxon>
        <taxon>Dictyoptera</taxon>
        <taxon>Blattodea</taxon>
        <taxon>Blattoidea</taxon>
        <taxon>Termitoidae</taxon>
        <taxon>Termopsidae</taxon>
        <taxon>Zootermopsis</taxon>
    </lineage>
</organism>
<proteinExistence type="predicted"/>
<dbReference type="InterPro" id="IPR000618">
    <property type="entry name" value="Insect_cuticle"/>
</dbReference>
<dbReference type="GO" id="GO:0031012">
    <property type="term" value="C:extracellular matrix"/>
    <property type="evidence" value="ECO:0007669"/>
    <property type="project" value="TreeGrafter"/>
</dbReference>
<dbReference type="InParanoid" id="A0A067R603"/>